<evidence type="ECO:0000259" key="3">
    <source>
        <dbReference type="PROSITE" id="PS50977"/>
    </source>
</evidence>
<dbReference type="Gene3D" id="1.10.357.10">
    <property type="entry name" value="Tetracycline Repressor, domain 2"/>
    <property type="match status" value="1"/>
</dbReference>
<evidence type="ECO:0000256" key="1">
    <source>
        <dbReference type="ARBA" id="ARBA00023125"/>
    </source>
</evidence>
<dbReference type="PROSITE" id="PS01081">
    <property type="entry name" value="HTH_TETR_1"/>
    <property type="match status" value="1"/>
</dbReference>
<keyword evidence="1 2" id="KW-0238">DNA-binding</keyword>
<dbReference type="PROSITE" id="PS50977">
    <property type="entry name" value="HTH_TETR_2"/>
    <property type="match status" value="1"/>
</dbReference>
<dbReference type="InterPro" id="IPR050109">
    <property type="entry name" value="HTH-type_TetR-like_transc_reg"/>
</dbReference>
<dbReference type="GO" id="GO:0003700">
    <property type="term" value="F:DNA-binding transcription factor activity"/>
    <property type="evidence" value="ECO:0007669"/>
    <property type="project" value="TreeGrafter"/>
</dbReference>
<dbReference type="Pfam" id="PF00440">
    <property type="entry name" value="TetR_N"/>
    <property type="match status" value="1"/>
</dbReference>
<evidence type="ECO:0000313" key="5">
    <source>
        <dbReference type="Proteomes" id="UP001144096"/>
    </source>
</evidence>
<feature type="domain" description="HTH tetR-type" evidence="3">
    <location>
        <begin position="6"/>
        <end position="66"/>
    </location>
</feature>
<gene>
    <name evidence="4" type="ORF">M8542_32370</name>
</gene>
<keyword evidence="5" id="KW-1185">Reference proteome</keyword>
<reference evidence="4" key="1">
    <citation type="submission" date="2022-06" db="EMBL/GenBank/DDBJ databases">
        <title>Amycolatopsis iheyaensis sp. nov., a new species of the genus Amycolatopsis isolated from soil in Iheya island, Japan.</title>
        <authorList>
            <person name="Ngamcharungchit C."/>
            <person name="Kanto H."/>
            <person name="Take A."/>
            <person name="Intra B."/>
            <person name="Matsumoto A."/>
            <person name="Panbangred W."/>
            <person name="Inahashi Y."/>
        </authorList>
    </citation>
    <scope>NUCLEOTIDE SEQUENCE</scope>
    <source>
        <strain evidence="4">OK19-0408</strain>
    </source>
</reference>
<dbReference type="RefSeq" id="WP_257924097.1">
    <property type="nucleotide sequence ID" value="NZ_JAMXQV010000019.1"/>
</dbReference>
<accession>A0A9X2NHV3</accession>
<protein>
    <submittedName>
        <fullName evidence="4">TetR family transcriptional regulator</fullName>
    </submittedName>
</protein>
<dbReference type="PRINTS" id="PR00455">
    <property type="entry name" value="HTHTETR"/>
</dbReference>
<dbReference type="EMBL" id="JAMXQV010000019">
    <property type="protein sequence ID" value="MCR6487533.1"/>
    <property type="molecule type" value="Genomic_DNA"/>
</dbReference>
<dbReference type="InterPro" id="IPR001647">
    <property type="entry name" value="HTH_TetR"/>
</dbReference>
<dbReference type="PANTHER" id="PTHR30055">
    <property type="entry name" value="HTH-TYPE TRANSCRIPTIONAL REGULATOR RUTR"/>
    <property type="match status" value="1"/>
</dbReference>
<dbReference type="InterPro" id="IPR023772">
    <property type="entry name" value="DNA-bd_HTH_TetR-type_CS"/>
</dbReference>
<evidence type="ECO:0000313" key="4">
    <source>
        <dbReference type="EMBL" id="MCR6487533.1"/>
    </source>
</evidence>
<dbReference type="Proteomes" id="UP001144096">
    <property type="component" value="Unassembled WGS sequence"/>
</dbReference>
<dbReference type="PANTHER" id="PTHR30055:SF226">
    <property type="entry name" value="HTH-TYPE TRANSCRIPTIONAL REGULATOR PKSA"/>
    <property type="match status" value="1"/>
</dbReference>
<dbReference type="AlphaFoldDB" id="A0A9X2NHV3"/>
<sequence>MSSDDLTARARIRDAALRQFGEHGFEGATIRGIAQAAGVSSGLLRHHFGSKQDLRDVCDAHLVDLLRRLDEQALTGHGNPVAAARIAVGPYRAYLARALVEGGAAALFDEMVELGARWHAAADRDRPDPPSVAPEVRAAVSTAMALSITVLHEHLSRALGVEVFSPEGDGLLARALIDLYAHPVLSAEDARKALEEIERHENP</sequence>
<name>A0A9X2NHV3_9PSEU</name>
<dbReference type="GO" id="GO:0000976">
    <property type="term" value="F:transcription cis-regulatory region binding"/>
    <property type="evidence" value="ECO:0007669"/>
    <property type="project" value="TreeGrafter"/>
</dbReference>
<dbReference type="InterPro" id="IPR009057">
    <property type="entry name" value="Homeodomain-like_sf"/>
</dbReference>
<dbReference type="SUPFAM" id="SSF46689">
    <property type="entry name" value="Homeodomain-like"/>
    <property type="match status" value="1"/>
</dbReference>
<organism evidence="4 5">
    <name type="scientific">Amycolatopsis iheyensis</name>
    <dbReference type="NCBI Taxonomy" id="2945988"/>
    <lineage>
        <taxon>Bacteria</taxon>
        <taxon>Bacillati</taxon>
        <taxon>Actinomycetota</taxon>
        <taxon>Actinomycetes</taxon>
        <taxon>Pseudonocardiales</taxon>
        <taxon>Pseudonocardiaceae</taxon>
        <taxon>Amycolatopsis</taxon>
    </lineage>
</organism>
<comment type="caution">
    <text evidence="4">The sequence shown here is derived from an EMBL/GenBank/DDBJ whole genome shotgun (WGS) entry which is preliminary data.</text>
</comment>
<evidence type="ECO:0000256" key="2">
    <source>
        <dbReference type="PROSITE-ProRule" id="PRU00335"/>
    </source>
</evidence>
<feature type="DNA-binding region" description="H-T-H motif" evidence="2">
    <location>
        <begin position="29"/>
        <end position="48"/>
    </location>
</feature>
<proteinExistence type="predicted"/>